<organism evidence="1">
    <name type="scientific">hydrothermal vent metagenome</name>
    <dbReference type="NCBI Taxonomy" id="652676"/>
    <lineage>
        <taxon>unclassified sequences</taxon>
        <taxon>metagenomes</taxon>
        <taxon>ecological metagenomes</taxon>
    </lineage>
</organism>
<evidence type="ECO:0000313" key="1">
    <source>
        <dbReference type="EMBL" id="VAV84983.1"/>
    </source>
</evidence>
<name>A0A3B0RKD3_9ZZZZ</name>
<protein>
    <recommendedName>
        <fullName evidence="2">Transferrin-binding protein B C-lobe/N-lobe beta barrel domain-containing protein</fullName>
    </recommendedName>
</protein>
<dbReference type="AlphaFoldDB" id="A0A3B0RKD3"/>
<sequence length="430" mass="45904">MKLLKNKKNKMTLKKGLLVAGLAGASIALLGQPALAAKGDRQYHEEEWKKTKTYGNTPIAEDSANEWGPWKAFIQPAAGPLAIAPMPGMRTDGARYYRPESVDEFSPKYSLAGGGGAVEISACQSGDWCGYMAYSSYSYNENYDEGDGAESGPFPGIIGLRLMPDDAGAYDVDGKVSYRVSNLYNPGVLVHQSGENGDMPVEFWYLPNFYGESYEYEEVNSGHWIEGSYPPAGDEDGQSTAGGVWQWTRSQGGEGVDYWYSESDFGGTFVAGITTSLADMANFGGVTEANYYGNTGYGGTPVEITVNFNQATWSGSWNNGVDGHMHNYTDSNGTPYMTGDVGFNAEGTIAGANIQSTSIWAGDGTIDQSKSTVVGSFFGTAAEVLGGVSDITKSKPAGDDPYADPGYTDIRNVDTFVTCAGSECSSTDRE</sequence>
<dbReference type="EMBL" id="UOEA01000078">
    <property type="protein sequence ID" value="VAV84983.1"/>
    <property type="molecule type" value="Genomic_DNA"/>
</dbReference>
<reference evidence="1" key="1">
    <citation type="submission" date="2018-06" db="EMBL/GenBank/DDBJ databases">
        <authorList>
            <person name="Zhirakovskaya E."/>
        </authorList>
    </citation>
    <scope>NUCLEOTIDE SEQUENCE</scope>
</reference>
<proteinExistence type="predicted"/>
<evidence type="ECO:0008006" key="2">
    <source>
        <dbReference type="Google" id="ProtNLM"/>
    </source>
</evidence>
<gene>
    <name evidence="1" type="ORF">MNBD_DELTA01-10</name>
</gene>
<dbReference type="Gene3D" id="2.40.160.90">
    <property type="match status" value="1"/>
</dbReference>
<accession>A0A3B0RKD3</accession>